<feature type="domain" description="Carrier" evidence="1">
    <location>
        <begin position="1"/>
        <end position="76"/>
    </location>
</feature>
<dbReference type="Pfam" id="PF00550">
    <property type="entry name" value="PP-binding"/>
    <property type="match status" value="1"/>
</dbReference>
<dbReference type="Gene3D" id="1.10.1200.10">
    <property type="entry name" value="ACP-like"/>
    <property type="match status" value="1"/>
</dbReference>
<keyword evidence="3" id="KW-1185">Reference proteome</keyword>
<organism evidence="2 3">
    <name type="scientific">Kineococcus glutinatus</name>
    <dbReference type="NCBI Taxonomy" id="1070872"/>
    <lineage>
        <taxon>Bacteria</taxon>
        <taxon>Bacillati</taxon>
        <taxon>Actinomycetota</taxon>
        <taxon>Actinomycetes</taxon>
        <taxon>Kineosporiales</taxon>
        <taxon>Kineosporiaceae</taxon>
        <taxon>Kineococcus</taxon>
    </lineage>
</organism>
<protein>
    <submittedName>
        <fullName evidence="2">Acyl carrier protein</fullName>
    </submittedName>
</protein>
<dbReference type="InterPro" id="IPR036736">
    <property type="entry name" value="ACP-like_sf"/>
</dbReference>
<comment type="caution">
    <text evidence="2">The sequence shown here is derived from an EMBL/GenBank/DDBJ whole genome shotgun (WGS) entry which is preliminary data.</text>
</comment>
<proteinExistence type="predicted"/>
<reference evidence="3" key="1">
    <citation type="journal article" date="2019" name="Int. J. Syst. Evol. Microbiol.">
        <title>The Global Catalogue of Microorganisms (GCM) 10K type strain sequencing project: providing services to taxonomists for standard genome sequencing and annotation.</title>
        <authorList>
            <consortium name="The Broad Institute Genomics Platform"/>
            <consortium name="The Broad Institute Genome Sequencing Center for Infectious Disease"/>
            <person name="Wu L."/>
            <person name="Ma J."/>
        </authorList>
    </citation>
    <scope>NUCLEOTIDE SEQUENCE [LARGE SCALE GENOMIC DNA]</scope>
    <source>
        <strain evidence="3">JCM 18126</strain>
    </source>
</reference>
<sequence>MTLRDRLRATFARAFELEDSVGTEDLRYQSLPGWDSIGHMVLVAAIEEDFGVELGIEQTMDLKSFDGAVELLEELGAA</sequence>
<gene>
    <name evidence="2" type="ORF">GCM10023225_05780</name>
</gene>
<dbReference type="EMBL" id="BAABIL010000061">
    <property type="protein sequence ID" value="GAA4965524.1"/>
    <property type="molecule type" value="Genomic_DNA"/>
</dbReference>
<evidence type="ECO:0000259" key="1">
    <source>
        <dbReference type="PROSITE" id="PS50075"/>
    </source>
</evidence>
<evidence type="ECO:0000313" key="3">
    <source>
        <dbReference type="Proteomes" id="UP001501195"/>
    </source>
</evidence>
<accession>A0ABP9HAC6</accession>
<dbReference type="InterPro" id="IPR009081">
    <property type="entry name" value="PP-bd_ACP"/>
</dbReference>
<dbReference type="Proteomes" id="UP001501195">
    <property type="component" value="Unassembled WGS sequence"/>
</dbReference>
<dbReference type="RefSeq" id="WP_345710825.1">
    <property type="nucleotide sequence ID" value="NZ_BAABIL010000061.1"/>
</dbReference>
<name>A0ABP9HAC6_9ACTN</name>
<dbReference type="PROSITE" id="PS50075">
    <property type="entry name" value="CARRIER"/>
    <property type="match status" value="1"/>
</dbReference>
<evidence type="ECO:0000313" key="2">
    <source>
        <dbReference type="EMBL" id="GAA4965524.1"/>
    </source>
</evidence>
<dbReference type="SUPFAM" id="SSF47336">
    <property type="entry name" value="ACP-like"/>
    <property type="match status" value="1"/>
</dbReference>